<evidence type="ECO:0000313" key="2">
    <source>
        <dbReference type="Proteomes" id="UP000092460"/>
    </source>
</evidence>
<protein>
    <submittedName>
        <fullName evidence="1">Uncharacterized protein</fullName>
    </submittedName>
</protein>
<keyword evidence="2" id="KW-1185">Reference proteome</keyword>
<dbReference type="EnsemblMetazoa" id="GPPI033198-RA">
    <property type="protein sequence ID" value="GPPI033198-PA"/>
    <property type="gene ID" value="GPPI033198"/>
</dbReference>
<name>A0A1B0BKP3_9MUSC</name>
<dbReference type="VEuPathDB" id="VectorBase:GPPI033198"/>
<reference evidence="1" key="2">
    <citation type="submission" date="2020-05" db="UniProtKB">
        <authorList>
            <consortium name="EnsemblMetazoa"/>
        </authorList>
    </citation>
    <scope>IDENTIFICATION</scope>
    <source>
        <strain evidence="1">IAEA</strain>
    </source>
</reference>
<proteinExistence type="predicted"/>
<organism evidence="1 2">
    <name type="scientific">Glossina palpalis gambiensis</name>
    <dbReference type="NCBI Taxonomy" id="67801"/>
    <lineage>
        <taxon>Eukaryota</taxon>
        <taxon>Metazoa</taxon>
        <taxon>Ecdysozoa</taxon>
        <taxon>Arthropoda</taxon>
        <taxon>Hexapoda</taxon>
        <taxon>Insecta</taxon>
        <taxon>Pterygota</taxon>
        <taxon>Neoptera</taxon>
        <taxon>Endopterygota</taxon>
        <taxon>Diptera</taxon>
        <taxon>Brachycera</taxon>
        <taxon>Muscomorpha</taxon>
        <taxon>Hippoboscoidea</taxon>
        <taxon>Glossinidae</taxon>
        <taxon>Glossina</taxon>
    </lineage>
</organism>
<reference evidence="2" key="1">
    <citation type="submission" date="2015-01" db="EMBL/GenBank/DDBJ databases">
        <authorList>
            <person name="Aksoy S."/>
            <person name="Warren W."/>
            <person name="Wilson R.K."/>
        </authorList>
    </citation>
    <scope>NUCLEOTIDE SEQUENCE [LARGE SCALE GENOMIC DNA]</scope>
    <source>
        <strain evidence="2">IAEA</strain>
    </source>
</reference>
<dbReference type="AlphaFoldDB" id="A0A1B0BKP3"/>
<accession>A0A1B0BKP3</accession>
<dbReference type="EMBL" id="JXJN01015988">
    <property type="status" value="NOT_ANNOTATED_CDS"/>
    <property type="molecule type" value="Genomic_DNA"/>
</dbReference>
<dbReference type="Proteomes" id="UP000092460">
    <property type="component" value="Unassembled WGS sequence"/>
</dbReference>
<sequence>MSTAYILKVKISKLWKLHLSPLMLKRNLPSRNQLDTFRKDILGPASPMEMKALFKEALKKNSEEDAETEIGLDIGLHSVLGVVYTPFIWKRTIISEDFIIAPEGRTLSPVTLATRLETPCHSFMGKADDLKVNIASTSADGAGLDENLQAFTSISSNVGKRCADAMCQTEY</sequence>
<evidence type="ECO:0000313" key="1">
    <source>
        <dbReference type="EnsemblMetazoa" id="GPPI033198-PA"/>
    </source>
</evidence>